<dbReference type="InterPro" id="IPR017900">
    <property type="entry name" value="4Fe4S_Fe_S_CS"/>
</dbReference>
<dbReference type="InterPro" id="IPR058031">
    <property type="entry name" value="AAA_lid_NorR"/>
</dbReference>
<dbReference type="Pfam" id="PF25601">
    <property type="entry name" value="AAA_lid_14"/>
    <property type="match status" value="1"/>
</dbReference>
<evidence type="ECO:0000256" key="6">
    <source>
        <dbReference type="SAM" id="MobiDB-lite"/>
    </source>
</evidence>
<feature type="transmembrane region" description="Helical" evidence="7">
    <location>
        <begin position="493"/>
        <end position="512"/>
    </location>
</feature>
<comment type="caution">
    <text evidence="10">The sequence shown here is derived from an EMBL/GenBank/DDBJ whole genome shotgun (WGS) entry which is preliminary data.</text>
</comment>
<keyword evidence="4" id="KW-0067">ATP-binding</keyword>
<dbReference type="PANTHER" id="PTHR30224:SF4">
    <property type="entry name" value="ELECTRON TRANSPORT PROTEIN YCCM-RELATED"/>
    <property type="match status" value="1"/>
</dbReference>
<evidence type="ECO:0000259" key="8">
    <source>
        <dbReference type="PROSITE" id="PS50045"/>
    </source>
</evidence>
<dbReference type="PROSITE" id="PS51379">
    <property type="entry name" value="4FE4S_FER_2"/>
    <property type="match status" value="1"/>
</dbReference>
<dbReference type="GO" id="GO:0005886">
    <property type="term" value="C:plasma membrane"/>
    <property type="evidence" value="ECO:0007669"/>
    <property type="project" value="UniProtKB-SubCell"/>
</dbReference>
<feature type="domain" description="4Fe-4S ferredoxin-type" evidence="9">
    <location>
        <begin position="578"/>
        <end position="607"/>
    </location>
</feature>
<name>A0A835Y4D0_9CHLO</name>
<evidence type="ECO:0000313" key="10">
    <source>
        <dbReference type="EMBL" id="KAG2494498.1"/>
    </source>
</evidence>
<dbReference type="EMBL" id="JAEHOE010000030">
    <property type="protein sequence ID" value="KAG2494498.1"/>
    <property type="molecule type" value="Genomic_DNA"/>
</dbReference>
<reference evidence="10" key="1">
    <citation type="journal article" date="2020" name="bioRxiv">
        <title>Comparative genomics of Chlamydomonas.</title>
        <authorList>
            <person name="Craig R.J."/>
            <person name="Hasan A.R."/>
            <person name="Ness R.W."/>
            <person name="Keightley P.D."/>
        </authorList>
    </citation>
    <scope>NUCLEOTIDE SEQUENCE</scope>
    <source>
        <strain evidence="10">CCAP 11/70</strain>
    </source>
</reference>
<dbReference type="AlphaFoldDB" id="A0A835Y4D0"/>
<dbReference type="OrthoDB" id="531141at2759"/>
<dbReference type="PANTHER" id="PTHR30224">
    <property type="entry name" value="ELECTRON TRANSPORT PROTEIN"/>
    <property type="match status" value="1"/>
</dbReference>
<evidence type="ECO:0000259" key="9">
    <source>
        <dbReference type="PROSITE" id="PS51379"/>
    </source>
</evidence>
<evidence type="ECO:0000256" key="5">
    <source>
        <dbReference type="ARBA" id="ARBA00023136"/>
    </source>
</evidence>
<evidence type="ECO:0000256" key="3">
    <source>
        <dbReference type="ARBA" id="ARBA00022741"/>
    </source>
</evidence>
<dbReference type="Proteomes" id="UP000612055">
    <property type="component" value="Unassembled WGS sequence"/>
</dbReference>
<dbReference type="InterPro" id="IPR017896">
    <property type="entry name" value="4Fe4S_Fe-S-bd"/>
</dbReference>
<keyword evidence="11" id="KW-1185">Reference proteome</keyword>
<dbReference type="InterPro" id="IPR027417">
    <property type="entry name" value="P-loop_NTPase"/>
</dbReference>
<evidence type="ECO:0008006" key="12">
    <source>
        <dbReference type="Google" id="ProtNLM"/>
    </source>
</evidence>
<evidence type="ECO:0000256" key="1">
    <source>
        <dbReference type="ARBA" id="ARBA00004236"/>
    </source>
</evidence>
<protein>
    <recommendedName>
        <fullName evidence="12">Nitrogen assimilation regulatory protein</fullName>
    </recommendedName>
</protein>
<dbReference type="PROSITE" id="PS00198">
    <property type="entry name" value="4FE4S_FER_1"/>
    <property type="match status" value="1"/>
</dbReference>
<evidence type="ECO:0000256" key="4">
    <source>
        <dbReference type="ARBA" id="ARBA00022840"/>
    </source>
</evidence>
<evidence type="ECO:0000256" key="2">
    <source>
        <dbReference type="ARBA" id="ARBA00022475"/>
    </source>
</evidence>
<dbReference type="PROSITE" id="PS50045">
    <property type="entry name" value="SIGMA54_INTERACT_4"/>
    <property type="match status" value="1"/>
</dbReference>
<dbReference type="Pfam" id="PF12801">
    <property type="entry name" value="Fer4_5"/>
    <property type="match status" value="2"/>
</dbReference>
<dbReference type="GO" id="GO:0005524">
    <property type="term" value="F:ATP binding"/>
    <property type="evidence" value="ECO:0007669"/>
    <property type="project" value="InterPro"/>
</dbReference>
<dbReference type="Gene3D" id="1.10.8.60">
    <property type="match status" value="1"/>
</dbReference>
<dbReference type="SUPFAM" id="SSF52540">
    <property type="entry name" value="P-loop containing nucleoside triphosphate hydrolases"/>
    <property type="match status" value="1"/>
</dbReference>
<proteinExistence type="predicted"/>
<keyword evidence="2" id="KW-1003">Cell membrane</keyword>
<keyword evidence="7" id="KW-1133">Transmembrane helix</keyword>
<feature type="transmembrane region" description="Helical" evidence="7">
    <location>
        <begin position="824"/>
        <end position="843"/>
    </location>
</feature>
<dbReference type="Pfam" id="PF00158">
    <property type="entry name" value="Sigma54_activat"/>
    <property type="match status" value="1"/>
</dbReference>
<organism evidence="10 11">
    <name type="scientific">Edaphochlamys debaryana</name>
    <dbReference type="NCBI Taxonomy" id="47281"/>
    <lineage>
        <taxon>Eukaryota</taxon>
        <taxon>Viridiplantae</taxon>
        <taxon>Chlorophyta</taxon>
        <taxon>core chlorophytes</taxon>
        <taxon>Chlorophyceae</taxon>
        <taxon>CS clade</taxon>
        <taxon>Chlamydomonadales</taxon>
        <taxon>Chlamydomonadales incertae sedis</taxon>
        <taxon>Edaphochlamys</taxon>
    </lineage>
</organism>
<evidence type="ECO:0000256" key="7">
    <source>
        <dbReference type="SAM" id="Phobius"/>
    </source>
</evidence>
<keyword evidence="3" id="KW-0547">Nucleotide-binding</keyword>
<feature type="transmembrane region" description="Helical" evidence="7">
    <location>
        <begin position="419"/>
        <end position="441"/>
    </location>
</feature>
<sequence>MPTIPTRVGLQRPAVCTHPGAWPAVPVLRGRARVVTPKATLSGAATPEPASNKPAVPAEDPAVKAERKRQRALAPYLVAAPQHGIIGNSKYAERLRKQVVEAARDKDRRAVAVFGEPGLEKFNIGALIHFGGPSRTTQLAALDCATLDWSGSELFGRGDRAGLVENIGNGTVLLTNVHKLPPGLLPKLVRLCGEGTYRRAPPAGTVSAEALLRPTGPAASVDEAPIDFTQPLKRARCRVIMTSQRPVTQLDPAKVTTIKVPPLRLRPADVKDLQRYYLSRTARRQGSSGTSSPRLVVTPAALRQLESYGWPGNVAEVAQVVERAVFQAGQGAADGSGTGRLSEEVFWFAKQAKDRFRLNLLAAYPPLRRLLRSEVWPDAINFKFTAIVYPIVVALLLLGPQDRAHSPSLAVFWDYWWPLVFVSYPFLGRVWCAVCPFMIYGELMQKWRVSQGAQLLKWPREAAEKYGPPFLFSLFAGILVWEEVWDLPHSAYLSGWLLILITAGAVICSSIWERRLWCRYLCPIGGMNGLFAKLSMTEVRARHGVCSGECTTYHCYKGGCAQPPDGLESPGCPLYSHPAQLADNRNCVNCMECLKACPNGSVEFRLRLPGTDLWSGHTVSAMEVALMFMLQGAVYLHELPRLVGQFGLDVGALGLEGVTPAHMAASALVLAAPGLAAWGADAAGRSPQVQRALDVAVRTVEEALAEATGDVSANAETANLTGLDPVEKALAKAPGPPAPFLALSYGYLPLVWATTLSYYLKYLLGEGGEILKITAASVGWENAPVWAPTADPAVIAFVQGSTLLFGAAASAAMSRKLAGQPWSAFLPQLACIGLFTAEAWHLIMY</sequence>
<feature type="domain" description="Sigma-54 factor interaction" evidence="8">
    <location>
        <begin position="85"/>
        <end position="326"/>
    </location>
</feature>
<dbReference type="InterPro" id="IPR052378">
    <property type="entry name" value="NosR_regulator"/>
</dbReference>
<feature type="transmembrane region" description="Helical" evidence="7">
    <location>
        <begin position="379"/>
        <end position="399"/>
    </location>
</feature>
<feature type="region of interest" description="Disordered" evidence="6">
    <location>
        <begin position="40"/>
        <end position="61"/>
    </location>
</feature>
<gene>
    <name evidence="10" type="ORF">HYH03_007267</name>
</gene>
<comment type="subcellular location">
    <subcellularLocation>
        <location evidence="1">Cell membrane</location>
    </subcellularLocation>
</comment>
<keyword evidence="7" id="KW-0812">Transmembrane</keyword>
<dbReference type="Gene3D" id="3.40.50.300">
    <property type="entry name" value="P-loop containing nucleotide triphosphate hydrolases"/>
    <property type="match status" value="1"/>
</dbReference>
<keyword evidence="5 7" id="KW-0472">Membrane</keyword>
<dbReference type="InterPro" id="IPR002078">
    <property type="entry name" value="Sigma_54_int"/>
</dbReference>
<evidence type="ECO:0000313" key="11">
    <source>
        <dbReference type="Proteomes" id="UP000612055"/>
    </source>
</evidence>
<accession>A0A835Y4D0</accession>
<dbReference type="GO" id="GO:0006355">
    <property type="term" value="P:regulation of DNA-templated transcription"/>
    <property type="evidence" value="ECO:0007669"/>
    <property type="project" value="InterPro"/>
</dbReference>